<sequence length="73" mass="8255">MSIDPRGVITIRETAGYEFRVLADYAVIPNAVFSKEGRPIVFINAGDLNANGEDDYYSYYPNGDRQTLYVFPQ</sequence>
<dbReference type="AlphaFoldDB" id="A0A0R2XHK8"/>
<reference evidence="1 2" key="1">
    <citation type="submission" date="2015-10" db="EMBL/GenBank/DDBJ databases">
        <title>Metagenome-Assembled Genomes uncover a global brackish microbiome.</title>
        <authorList>
            <person name="Hugerth L.W."/>
            <person name="Larsson J."/>
            <person name="Alneberg J."/>
            <person name="Lindh M.V."/>
            <person name="Legrand C."/>
            <person name="Pinhassi J."/>
            <person name="Andersson A.F."/>
        </authorList>
    </citation>
    <scope>NUCLEOTIDE SEQUENCE [LARGE SCALE GENOMIC DNA]</scope>
    <source>
        <strain evidence="1">BACL3 MAG-120531-bin86</strain>
    </source>
</reference>
<organism evidence="1 2">
    <name type="scientific">OM182 bacterium BACL3 MAG-120531-bin86</name>
    <dbReference type="NCBI Taxonomy" id="1655628"/>
    <lineage>
        <taxon>Bacteria</taxon>
        <taxon>Pseudomonadati</taxon>
        <taxon>Pseudomonadota</taxon>
        <taxon>Gammaproteobacteria</taxon>
        <taxon>OMG group</taxon>
        <taxon>OM182 clade</taxon>
    </lineage>
</organism>
<proteinExistence type="predicted"/>
<comment type="caution">
    <text evidence="1">The sequence shown here is derived from an EMBL/GenBank/DDBJ whole genome shotgun (WGS) entry which is preliminary data.</text>
</comment>
<evidence type="ECO:0000313" key="2">
    <source>
        <dbReference type="Proteomes" id="UP000052124"/>
    </source>
</evidence>
<gene>
    <name evidence="1" type="ORF">ABS26_11495</name>
</gene>
<accession>A0A0R2XHK8</accession>
<dbReference type="EMBL" id="LIDH01000546">
    <property type="protein sequence ID" value="KRP35650.1"/>
    <property type="molecule type" value="Genomic_DNA"/>
</dbReference>
<evidence type="ECO:0000313" key="1">
    <source>
        <dbReference type="EMBL" id="KRP35650.1"/>
    </source>
</evidence>
<dbReference type="Proteomes" id="UP000052124">
    <property type="component" value="Unassembled WGS sequence"/>
</dbReference>
<protein>
    <submittedName>
        <fullName evidence="1">Uncharacterized protein</fullName>
    </submittedName>
</protein>
<name>A0A0R2XHK8_9GAMM</name>